<keyword evidence="3" id="KW-0808">Transferase</keyword>
<name>A0A3E0K4V0_9BACI</name>
<dbReference type="SUPFAM" id="SSF53756">
    <property type="entry name" value="UDP-Glycosyltransferase/glycogen phosphorylase"/>
    <property type="match status" value="1"/>
</dbReference>
<dbReference type="GO" id="GO:0016020">
    <property type="term" value="C:membrane"/>
    <property type="evidence" value="ECO:0007669"/>
    <property type="project" value="GOC"/>
</dbReference>
<dbReference type="AlphaFoldDB" id="A0A3E0K4V0"/>
<evidence type="ECO:0000259" key="4">
    <source>
        <dbReference type="Pfam" id="PF00534"/>
    </source>
</evidence>
<feature type="domain" description="Diacylglycerol glucosyltransferase N-terminal" evidence="5">
    <location>
        <begin position="18"/>
        <end position="180"/>
    </location>
</feature>
<feature type="domain" description="Glycosyl transferase family 1" evidence="4">
    <location>
        <begin position="219"/>
        <end position="349"/>
    </location>
</feature>
<keyword evidence="2" id="KW-0328">Glycosyltransferase</keyword>
<dbReference type="Pfam" id="PF00534">
    <property type="entry name" value="Glycos_transf_1"/>
    <property type="match status" value="1"/>
</dbReference>
<accession>A0A3E0K4V0</accession>
<dbReference type="Gene3D" id="3.40.50.2000">
    <property type="entry name" value="Glycogen Phosphorylase B"/>
    <property type="match status" value="1"/>
</dbReference>
<organism evidence="6 7">
    <name type="scientific">Caldibacillus debilis</name>
    <dbReference type="NCBI Taxonomy" id="301148"/>
    <lineage>
        <taxon>Bacteria</taxon>
        <taxon>Bacillati</taxon>
        <taxon>Bacillota</taxon>
        <taxon>Bacilli</taxon>
        <taxon>Bacillales</taxon>
        <taxon>Bacillaceae</taxon>
        <taxon>Caldibacillus</taxon>
    </lineage>
</organism>
<evidence type="ECO:0000313" key="6">
    <source>
        <dbReference type="EMBL" id="REJ28672.1"/>
    </source>
</evidence>
<dbReference type="Proteomes" id="UP000257014">
    <property type="component" value="Unassembled WGS sequence"/>
</dbReference>
<evidence type="ECO:0000256" key="2">
    <source>
        <dbReference type="ARBA" id="ARBA00022676"/>
    </source>
</evidence>
<dbReference type="InterPro" id="IPR009695">
    <property type="entry name" value="Diacylglyc_glucosyltr_N"/>
</dbReference>
<evidence type="ECO:0000256" key="3">
    <source>
        <dbReference type="ARBA" id="ARBA00022679"/>
    </source>
</evidence>
<comment type="similarity">
    <text evidence="1">Belongs to the glycosyltransferase 28 family.</text>
</comment>
<reference evidence="6 7" key="1">
    <citation type="submission" date="2018-03" db="EMBL/GenBank/DDBJ databases">
        <authorList>
            <person name="Keele B.F."/>
        </authorList>
    </citation>
    <scope>NUCLEOTIDE SEQUENCE [LARGE SCALE GENOMIC DNA]</scope>
    <source>
        <strain evidence="6">ZCTH4_d</strain>
    </source>
</reference>
<sequence>MVKDLKILILYASYGNGHKQAAYALEQEFYRQGAQKVILSDVYIESYPKFANFTRTLYEKSYKPIGLPIYKAFYYGTDRYSRSGLAYLSQFIGLKRIREIIERERPDAIITTFPILSAPKLGSTEQYAIPTYTVITDYCLHSFWIHPNIHRYFVSSDKVGEELHKLGVAREKIVVSGIPIRASFESEPDVEKFYRTYPVDPAKKIVTVVAGAVGQLRNVEKLVPEILENRDIQVIVICGNNEKLYQKIVPLKEEYPGRLTVFGYVENIHEILAASYCVITKPGGISITEAAAMKVPLIFFKPVPGQERENAEFFQVSGAAFVTYHLSEIKEKINWLLRDGNKQREMKKAMERIYKPHASGTIVSEVIRSLENRLPYPKTAASKEIE</sequence>
<dbReference type="PANTHER" id="PTHR43025">
    <property type="entry name" value="MONOGALACTOSYLDIACYLGLYCEROL SYNTHASE"/>
    <property type="match status" value="1"/>
</dbReference>
<dbReference type="InterPro" id="IPR050519">
    <property type="entry name" value="Glycosyltransf_28_UgtP"/>
</dbReference>
<dbReference type="PANTHER" id="PTHR43025:SF3">
    <property type="entry name" value="MONOGALACTOSYLDIACYLGLYCEROL SYNTHASE 1, CHLOROPLASTIC"/>
    <property type="match status" value="1"/>
</dbReference>
<evidence type="ECO:0000256" key="1">
    <source>
        <dbReference type="ARBA" id="ARBA00006962"/>
    </source>
</evidence>
<dbReference type="InterPro" id="IPR001296">
    <property type="entry name" value="Glyco_trans_1"/>
</dbReference>
<comment type="caution">
    <text evidence="6">The sequence shown here is derived from an EMBL/GenBank/DDBJ whole genome shotgun (WGS) entry which is preliminary data.</text>
</comment>
<dbReference type="GO" id="GO:0016758">
    <property type="term" value="F:hexosyltransferase activity"/>
    <property type="evidence" value="ECO:0007669"/>
    <property type="project" value="InterPro"/>
</dbReference>
<dbReference type="Pfam" id="PF06925">
    <property type="entry name" value="MGDG_synth"/>
    <property type="match status" value="1"/>
</dbReference>
<evidence type="ECO:0000259" key="5">
    <source>
        <dbReference type="Pfam" id="PF06925"/>
    </source>
</evidence>
<gene>
    <name evidence="6" type="ORF">C6P37_08515</name>
</gene>
<dbReference type="EMBL" id="QEWE01000016">
    <property type="protein sequence ID" value="REJ28672.1"/>
    <property type="molecule type" value="Genomic_DNA"/>
</dbReference>
<protein>
    <submittedName>
        <fullName evidence="6">Uncharacterized protein</fullName>
    </submittedName>
</protein>
<dbReference type="GO" id="GO:0009247">
    <property type="term" value="P:glycolipid biosynthetic process"/>
    <property type="evidence" value="ECO:0007669"/>
    <property type="project" value="InterPro"/>
</dbReference>
<evidence type="ECO:0000313" key="7">
    <source>
        <dbReference type="Proteomes" id="UP000257014"/>
    </source>
</evidence>
<proteinExistence type="inferred from homology"/>